<dbReference type="AlphaFoldDB" id="A0A4Z0NXY4"/>
<accession>A0A4Z0NXY4</accession>
<protein>
    <submittedName>
        <fullName evidence="1">AlpA family phage regulatory protein</fullName>
    </submittedName>
</protein>
<dbReference type="InterPro" id="IPR010260">
    <property type="entry name" value="AlpA"/>
</dbReference>
<evidence type="ECO:0000313" key="2">
    <source>
        <dbReference type="Proteomes" id="UP000297535"/>
    </source>
</evidence>
<reference evidence="1 2" key="1">
    <citation type="submission" date="2019-04" db="EMBL/GenBank/DDBJ databases">
        <authorList>
            <person name="Feng G."/>
            <person name="Zhu H."/>
        </authorList>
    </citation>
    <scope>NUCLEOTIDE SEQUENCE [LARGE SCALE GENOMIC DNA]</scope>
    <source>
        <strain evidence="1 2">6HR-1</strain>
    </source>
</reference>
<dbReference type="Proteomes" id="UP000297535">
    <property type="component" value="Unassembled WGS sequence"/>
</dbReference>
<sequence length="71" mass="7818">MTTGDTSVIPSERAVIRFQAACQEAGVSVSTMRRLLKAGRGPRVIRLSERCLGVRRADLDAWLIAREANFS</sequence>
<keyword evidence="2" id="KW-1185">Reference proteome</keyword>
<dbReference type="EMBL" id="SRLB01000001">
    <property type="protein sequence ID" value="TGE02719.1"/>
    <property type="molecule type" value="Genomic_DNA"/>
</dbReference>
<name>A0A4Z0NXY4_9HYPH</name>
<dbReference type="Pfam" id="PF05930">
    <property type="entry name" value="Phage_AlpA"/>
    <property type="match status" value="1"/>
</dbReference>
<organism evidence="1 2">
    <name type="scientific">Methylobacterium nonmethylotrophicum</name>
    <dbReference type="NCBI Taxonomy" id="1141884"/>
    <lineage>
        <taxon>Bacteria</taxon>
        <taxon>Pseudomonadati</taxon>
        <taxon>Pseudomonadota</taxon>
        <taxon>Alphaproteobacteria</taxon>
        <taxon>Hyphomicrobiales</taxon>
        <taxon>Methylobacteriaceae</taxon>
        <taxon>Methylobacterium</taxon>
    </lineage>
</organism>
<proteinExistence type="predicted"/>
<evidence type="ECO:0000313" key="1">
    <source>
        <dbReference type="EMBL" id="TGE02719.1"/>
    </source>
</evidence>
<gene>
    <name evidence="1" type="ORF">EU555_01130</name>
</gene>
<dbReference type="OrthoDB" id="7999081at2"/>
<comment type="caution">
    <text evidence="1">The sequence shown here is derived from an EMBL/GenBank/DDBJ whole genome shotgun (WGS) entry which is preliminary data.</text>
</comment>